<dbReference type="Gene3D" id="1.20.1280.50">
    <property type="match status" value="1"/>
</dbReference>
<organism evidence="2 3">
    <name type="scientific">Sphagnum jensenii</name>
    <dbReference type="NCBI Taxonomy" id="128206"/>
    <lineage>
        <taxon>Eukaryota</taxon>
        <taxon>Viridiplantae</taxon>
        <taxon>Streptophyta</taxon>
        <taxon>Embryophyta</taxon>
        <taxon>Bryophyta</taxon>
        <taxon>Sphagnophytina</taxon>
        <taxon>Sphagnopsida</taxon>
        <taxon>Sphagnales</taxon>
        <taxon>Sphagnaceae</taxon>
        <taxon>Sphagnum</taxon>
    </lineage>
</organism>
<dbReference type="InterPro" id="IPR001810">
    <property type="entry name" value="F-box_dom"/>
</dbReference>
<evidence type="ECO:0000313" key="3">
    <source>
        <dbReference type="Proteomes" id="UP001497444"/>
    </source>
</evidence>
<dbReference type="SUPFAM" id="SSF81383">
    <property type="entry name" value="F-box domain"/>
    <property type="match status" value="1"/>
</dbReference>
<evidence type="ECO:0000259" key="1">
    <source>
        <dbReference type="PROSITE" id="PS50181"/>
    </source>
</evidence>
<keyword evidence="3" id="KW-1185">Reference proteome</keyword>
<dbReference type="PROSITE" id="PS50181">
    <property type="entry name" value="FBOX"/>
    <property type="match status" value="1"/>
</dbReference>
<dbReference type="Proteomes" id="UP001497444">
    <property type="component" value="Chromosome 8"/>
</dbReference>
<feature type="domain" description="F-box" evidence="1">
    <location>
        <begin position="22"/>
        <end position="68"/>
    </location>
</feature>
<dbReference type="PANTHER" id="PTHR31370:SF2">
    <property type="entry name" value="OS08G0105100 PROTEIN"/>
    <property type="match status" value="1"/>
</dbReference>
<dbReference type="SMART" id="SM00256">
    <property type="entry name" value="FBOX"/>
    <property type="match status" value="1"/>
</dbReference>
<name>A0ABP0XFE4_9BRYO</name>
<dbReference type="EMBL" id="OZ020103">
    <property type="protein sequence ID" value="CAK9277834.1"/>
    <property type="molecule type" value="Genomic_DNA"/>
</dbReference>
<gene>
    <name evidence="2" type="ORF">CSSPJE1EN1_LOCUS23312</name>
</gene>
<dbReference type="InterPro" id="IPR040275">
    <property type="entry name" value="At5g39450-like"/>
</dbReference>
<dbReference type="InterPro" id="IPR036047">
    <property type="entry name" value="F-box-like_dom_sf"/>
</dbReference>
<proteinExistence type="predicted"/>
<sequence>MTVRCGLMSARIRSSAEDGSGCFELLELPSDTLTSVLQKLTYEDLVRVGTTCRTLRQLVDDDMMWIGFCKQWERQLDITTWHPRMKSAKSLFRLLRSFDKLVGSWQAKQQGPQGGLLYITWGDVSLEALRVLPLAAGNLKFVPLFQVVGMLDGTSRVELLTMRGLGNHWEVWLPGAVVWSPTTANEFHLERFERGHELHRPAAAENKNDVTRRLHGDDSEREVDGVNGAVIWPGRNIMGMMIVDEQQNYMMRLLQMQQRLTVQNLALRSEPAINSRSLPSHSMSEYGQVTHVVLPAEQFGVLMGNPILARSSCQQEDEGPCSIYWDLIISEPTHLQMLEALVIAASKEHRYADLLMPNFLALMHNLGRSSEACGVRFMVHMALKLLPFPTPKTT</sequence>
<accession>A0ABP0XFE4</accession>
<reference evidence="2" key="1">
    <citation type="submission" date="2024-02" db="EMBL/GenBank/DDBJ databases">
        <authorList>
            <consortium name="ELIXIR-Norway"/>
            <consortium name="Elixir Norway"/>
        </authorList>
    </citation>
    <scope>NUCLEOTIDE SEQUENCE</scope>
</reference>
<dbReference type="Pfam" id="PF12937">
    <property type="entry name" value="F-box-like"/>
    <property type="match status" value="1"/>
</dbReference>
<evidence type="ECO:0000313" key="2">
    <source>
        <dbReference type="EMBL" id="CAK9277834.1"/>
    </source>
</evidence>
<protein>
    <recommendedName>
        <fullName evidence="1">F-box domain-containing protein</fullName>
    </recommendedName>
</protein>
<dbReference type="PANTHER" id="PTHR31370">
    <property type="entry name" value="F-BOX PROTEIN FAMILY-LIKE"/>
    <property type="match status" value="1"/>
</dbReference>